<name>A0ABQ8SX83_PERAM</name>
<evidence type="ECO:0000256" key="1">
    <source>
        <dbReference type="SAM" id="MobiDB-lite"/>
    </source>
</evidence>
<dbReference type="Proteomes" id="UP001148838">
    <property type="component" value="Unassembled WGS sequence"/>
</dbReference>
<gene>
    <name evidence="2" type="ORF">ANN_13999</name>
</gene>
<organism evidence="2 3">
    <name type="scientific">Periplaneta americana</name>
    <name type="common">American cockroach</name>
    <name type="synonym">Blatta americana</name>
    <dbReference type="NCBI Taxonomy" id="6978"/>
    <lineage>
        <taxon>Eukaryota</taxon>
        <taxon>Metazoa</taxon>
        <taxon>Ecdysozoa</taxon>
        <taxon>Arthropoda</taxon>
        <taxon>Hexapoda</taxon>
        <taxon>Insecta</taxon>
        <taxon>Pterygota</taxon>
        <taxon>Neoptera</taxon>
        <taxon>Polyneoptera</taxon>
        <taxon>Dictyoptera</taxon>
        <taxon>Blattodea</taxon>
        <taxon>Blattoidea</taxon>
        <taxon>Blattidae</taxon>
        <taxon>Blattinae</taxon>
        <taxon>Periplaneta</taxon>
    </lineage>
</organism>
<sequence length="296" mass="33639">MLSCSTDCNGQNKAQLTLVLLHSNRYSSTSSPHLWSNGQRVWLRNQVAWVRIPVGASYPVEVFSGFSLNPIRANAGGTGFRERHCDDTPLAGQRQIPMERGLTPVSERVEVVGGRKQEKCTAIIANHNVLARHIFATAVIWYVPIVVMQAVYMVQVENDMAFVNPMLTGIYLSNKLGWEEQVTNTTRIAWKALHFSMRILKKSNRKSKELAYKTLVRPIMEYGAVGCYPYRQNQIDSIEKVQRKAAKYVKLGKGHGEEIVKDLGWELLKSRRRKPDSPHCLRHKWDTKHGPISMPD</sequence>
<feature type="compositionally biased region" description="Basic and acidic residues" evidence="1">
    <location>
        <begin position="275"/>
        <end position="289"/>
    </location>
</feature>
<evidence type="ECO:0000313" key="3">
    <source>
        <dbReference type="Proteomes" id="UP001148838"/>
    </source>
</evidence>
<evidence type="ECO:0000313" key="2">
    <source>
        <dbReference type="EMBL" id="KAJ4438060.1"/>
    </source>
</evidence>
<feature type="region of interest" description="Disordered" evidence="1">
    <location>
        <begin position="274"/>
        <end position="296"/>
    </location>
</feature>
<protein>
    <submittedName>
        <fullName evidence="2">Uncharacterized protein</fullName>
    </submittedName>
</protein>
<dbReference type="EMBL" id="JAJSOF020000019">
    <property type="protein sequence ID" value="KAJ4438060.1"/>
    <property type="molecule type" value="Genomic_DNA"/>
</dbReference>
<keyword evidence="3" id="KW-1185">Reference proteome</keyword>
<comment type="caution">
    <text evidence="2">The sequence shown here is derived from an EMBL/GenBank/DDBJ whole genome shotgun (WGS) entry which is preliminary data.</text>
</comment>
<accession>A0ABQ8SX83</accession>
<proteinExistence type="predicted"/>
<reference evidence="2 3" key="1">
    <citation type="journal article" date="2022" name="Allergy">
        <title>Genome assembly and annotation of Periplaneta americana reveal a comprehensive cockroach allergen profile.</title>
        <authorList>
            <person name="Wang L."/>
            <person name="Xiong Q."/>
            <person name="Saelim N."/>
            <person name="Wang L."/>
            <person name="Nong W."/>
            <person name="Wan A.T."/>
            <person name="Shi M."/>
            <person name="Liu X."/>
            <person name="Cao Q."/>
            <person name="Hui J.H.L."/>
            <person name="Sookrung N."/>
            <person name="Leung T.F."/>
            <person name="Tungtrongchitr A."/>
            <person name="Tsui S.K.W."/>
        </authorList>
    </citation>
    <scope>NUCLEOTIDE SEQUENCE [LARGE SCALE GENOMIC DNA]</scope>
    <source>
        <strain evidence="2">PWHHKU_190912</strain>
    </source>
</reference>